<evidence type="ECO:0000256" key="3">
    <source>
        <dbReference type="ARBA" id="ARBA00022692"/>
    </source>
</evidence>
<organism evidence="11 12">
    <name type="scientific">Adhaeretor mobilis</name>
    <dbReference type="NCBI Taxonomy" id="1930276"/>
    <lineage>
        <taxon>Bacteria</taxon>
        <taxon>Pseudomonadati</taxon>
        <taxon>Planctomycetota</taxon>
        <taxon>Planctomycetia</taxon>
        <taxon>Pirellulales</taxon>
        <taxon>Lacipirellulaceae</taxon>
        <taxon>Adhaeretor</taxon>
    </lineage>
</organism>
<dbReference type="GO" id="GO:0030246">
    <property type="term" value="F:carbohydrate binding"/>
    <property type="evidence" value="ECO:0007669"/>
    <property type="project" value="InterPro"/>
</dbReference>
<dbReference type="OrthoDB" id="246899at2"/>
<evidence type="ECO:0000256" key="6">
    <source>
        <dbReference type="ARBA" id="ARBA00022989"/>
    </source>
</evidence>
<evidence type="ECO:0000256" key="4">
    <source>
        <dbReference type="ARBA" id="ARBA00022729"/>
    </source>
</evidence>
<dbReference type="RefSeq" id="WP_145059032.1">
    <property type="nucleotide sequence ID" value="NZ_CP036263.1"/>
</dbReference>
<keyword evidence="5" id="KW-0256">Endoplasmic reticulum</keyword>
<dbReference type="Proteomes" id="UP000319852">
    <property type="component" value="Chromosome"/>
</dbReference>
<gene>
    <name evidence="11" type="ORF">HG15A2_13800</name>
</gene>
<evidence type="ECO:0000256" key="2">
    <source>
        <dbReference type="ARBA" id="ARBA00009141"/>
    </source>
</evidence>
<keyword evidence="4" id="KW-0732">Signal</keyword>
<protein>
    <submittedName>
        <fullName evidence="11">Di-glucose binding within endoplasmic reticulum</fullName>
    </submittedName>
</protein>
<keyword evidence="8" id="KW-0325">Glycoprotein</keyword>
<evidence type="ECO:0000256" key="7">
    <source>
        <dbReference type="ARBA" id="ARBA00023136"/>
    </source>
</evidence>
<name>A0A517MTA1_9BACT</name>
<dbReference type="Gene3D" id="2.60.120.430">
    <property type="entry name" value="Galactose-binding lectin"/>
    <property type="match status" value="1"/>
</dbReference>
<dbReference type="GO" id="GO:0016020">
    <property type="term" value="C:membrane"/>
    <property type="evidence" value="ECO:0007669"/>
    <property type="project" value="TreeGrafter"/>
</dbReference>
<comment type="similarity">
    <text evidence="2">Belongs to the malectin family.</text>
</comment>
<dbReference type="AlphaFoldDB" id="A0A517MTA1"/>
<evidence type="ECO:0000256" key="1">
    <source>
        <dbReference type="ARBA" id="ARBA00004115"/>
    </source>
</evidence>
<dbReference type="InterPro" id="IPR021720">
    <property type="entry name" value="Malectin_dom"/>
</dbReference>
<dbReference type="PANTHER" id="PTHR13460:SF0">
    <property type="entry name" value="MALECTIN"/>
    <property type="match status" value="1"/>
</dbReference>
<dbReference type="PANTHER" id="PTHR13460">
    <property type="match status" value="1"/>
</dbReference>
<dbReference type="SUPFAM" id="SSF52317">
    <property type="entry name" value="Class I glutamine amidotransferase-like"/>
    <property type="match status" value="1"/>
</dbReference>
<evidence type="ECO:0000256" key="5">
    <source>
        <dbReference type="ARBA" id="ARBA00022824"/>
    </source>
</evidence>
<evidence type="ECO:0000313" key="12">
    <source>
        <dbReference type="Proteomes" id="UP000319852"/>
    </source>
</evidence>
<keyword evidence="12" id="KW-1185">Reference proteome</keyword>
<dbReference type="Pfam" id="PF11721">
    <property type="entry name" value="Malectin"/>
    <property type="match status" value="1"/>
</dbReference>
<keyword evidence="7" id="KW-0472">Membrane</keyword>
<keyword evidence="3" id="KW-0812">Transmembrane</keyword>
<comment type="subcellular location">
    <subcellularLocation>
        <location evidence="1">Endoplasmic reticulum membrane</location>
        <topology evidence="1">Single-pass type I membrane protein</topology>
    </subcellularLocation>
</comment>
<sequence length="565" mass="59358">MLQLSNTNSPFTRATRFEQLESRLLLTAVNAGGPAIGLFAASSGFVGGGNYTSSTPVSVAGVMDAAPTTVYQTERTGQGGGDFNYSQAGLVPGNAYDVRLHFAEIYWSESGKRSFDVLINSTKVLDDYDVFVEAGGEDQAVIEEFTATATGSGRIDFEFLTEADNAKVSAIEVIGETQGGGERVLFVRGGDRTGGFLEANNDAGRTEQLADINNFETNGGNHGWGTLATTLQSAGMTVEQITEGVENSSGPANGIHIDFESVNLAQYDAVVLGSNNAVYDTAAIDAVEQYIRTGGAVLFISDANFGGNWADAPNSDQQFLDRFGWTMNQDQGTYAVSRSAGEFDVPDHPIFDGVNTFDGEGVSPIVLGTPGTGVTEALLANAEGSTRVNTPPFGSNQQGNSRSVTANDAALTIAYVDQGRIAGHFDRNTFFNQNGAGTSIVRFDNSTYAVNLFSWLVGRFEPNADFDNSSTVDGFDFLTWQIGFGATSGAVHSEGDANLDGAVNGQDLTGWYEQYGESNSAVAAAQLAPGDLIALAARAAAESTTEDADTATDMCFDQLGSGFAA</sequence>
<evidence type="ECO:0000313" key="11">
    <source>
        <dbReference type="EMBL" id="QDS98108.1"/>
    </source>
</evidence>
<evidence type="ECO:0000259" key="10">
    <source>
        <dbReference type="Pfam" id="PF11721"/>
    </source>
</evidence>
<feature type="domain" description="Malectin" evidence="10">
    <location>
        <begin position="27"/>
        <end position="171"/>
    </location>
</feature>
<dbReference type="Gene3D" id="3.40.50.880">
    <property type="match status" value="1"/>
</dbReference>
<accession>A0A517MTA1</accession>
<reference evidence="11 12" key="1">
    <citation type="submission" date="2019-02" db="EMBL/GenBank/DDBJ databases">
        <title>Deep-cultivation of Planctomycetes and their phenomic and genomic characterization uncovers novel biology.</title>
        <authorList>
            <person name="Wiegand S."/>
            <person name="Jogler M."/>
            <person name="Boedeker C."/>
            <person name="Pinto D."/>
            <person name="Vollmers J."/>
            <person name="Rivas-Marin E."/>
            <person name="Kohn T."/>
            <person name="Peeters S.H."/>
            <person name="Heuer A."/>
            <person name="Rast P."/>
            <person name="Oberbeckmann S."/>
            <person name="Bunk B."/>
            <person name="Jeske O."/>
            <person name="Meyerdierks A."/>
            <person name="Storesund J.E."/>
            <person name="Kallscheuer N."/>
            <person name="Luecker S."/>
            <person name="Lage O.M."/>
            <person name="Pohl T."/>
            <person name="Merkel B.J."/>
            <person name="Hornburger P."/>
            <person name="Mueller R.-W."/>
            <person name="Bruemmer F."/>
            <person name="Labrenz M."/>
            <person name="Spormann A.M."/>
            <person name="Op den Camp H."/>
            <person name="Overmann J."/>
            <person name="Amann R."/>
            <person name="Jetten M.S.M."/>
            <person name="Mascher T."/>
            <person name="Medema M.H."/>
            <person name="Devos D.P."/>
            <person name="Kaster A.-K."/>
            <person name="Ovreas L."/>
            <person name="Rohde M."/>
            <person name="Galperin M.Y."/>
            <person name="Jogler C."/>
        </authorList>
    </citation>
    <scope>NUCLEOTIDE SEQUENCE [LARGE SCALE GENOMIC DNA]</scope>
    <source>
        <strain evidence="11 12">HG15A2</strain>
    </source>
</reference>
<dbReference type="InterPro" id="IPR029062">
    <property type="entry name" value="Class_I_gatase-like"/>
</dbReference>
<proteinExistence type="inferred from homology"/>
<evidence type="ECO:0000256" key="9">
    <source>
        <dbReference type="ARBA" id="ARBA00023277"/>
    </source>
</evidence>
<keyword evidence="9" id="KW-0119">Carbohydrate metabolism</keyword>
<dbReference type="EMBL" id="CP036263">
    <property type="protein sequence ID" value="QDS98108.1"/>
    <property type="molecule type" value="Genomic_DNA"/>
</dbReference>
<dbReference type="InterPro" id="IPR039155">
    <property type="entry name" value="MLEC"/>
</dbReference>
<keyword evidence="6" id="KW-1133">Transmembrane helix</keyword>
<dbReference type="KEGG" id="amob:HG15A2_13800"/>
<evidence type="ECO:0000256" key="8">
    <source>
        <dbReference type="ARBA" id="ARBA00023180"/>
    </source>
</evidence>